<keyword evidence="1" id="KW-0732">Signal</keyword>
<dbReference type="RefSeq" id="WP_186975898.1">
    <property type="nucleotide sequence ID" value="NZ_JACOOH010000004.1"/>
</dbReference>
<evidence type="ECO:0000313" key="3">
    <source>
        <dbReference type="Proteomes" id="UP000646484"/>
    </source>
</evidence>
<accession>A0ABR7D0R5</accession>
<evidence type="ECO:0000256" key="1">
    <source>
        <dbReference type="SAM" id="SignalP"/>
    </source>
</evidence>
<gene>
    <name evidence="2" type="ORF">H8S64_09550</name>
</gene>
<feature type="chain" id="PRO_5046029077" evidence="1">
    <location>
        <begin position="22"/>
        <end position="363"/>
    </location>
</feature>
<organism evidence="2 3">
    <name type="scientific">Butyricimonas hominis</name>
    <dbReference type="NCBI Taxonomy" id="2763032"/>
    <lineage>
        <taxon>Bacteria</taxon>
        <taxon>Pseudomonadati</taxon>
        <taxon>Bacteroidota</taxon>
        <taxon>Bacteroidia</taxon>
        <taxon>Bacteroidales</taxon>
        <taxon>Odoribacteraceae</taxon>
        <taxon>Butyricimonas</taxon>
    </lineage>
</organism>
<comment type="caution">
    <text evidence="2">The sequence shown here is derived from an EMBL/GenBank/DDBJ whole genome shotgun (WGS) entry which is preliminary data.</text>
</comment>
<sequence>MNRISIILAISALLFCCVACEDEDGLSPSGLDVDRVQDLLDWSNPVVKRYYDDYGVALMTDFDENLDIKFNFYESWANRFWRNMEIGKMERKSECDSAIAVLDTAVFRYFKDELEFQGEVYRSDFKKKYFPNKILITNKLIVGTDVSGLIMQTVNRPSKTGAGSTFCQSNDNAIVVNLESGMLNISPEKFEQVTKAILYVMIIYAFEKYDLYSMIPDAFYEFSKPYYGKRVYQVQEELGEEQHAISRMEWVENYHMVVTSVGPTDNMFGFLATYPIPDAKRDVRICIDHLINPETLDGARVETESDPFVYQWDARCSIKMWYIAQTLIKLGIDVMAISPDPNFREFISNKTQEDIDDITNNLF</sequence>
<dbReference type="Proteomes" id="UP000646484">
    <property type="component" value="Unassembled WGS sequence"/>
</dbReference>
<proteinExistence type="predicted"/>
<name>A0ABR7D0R5_9BACT</name>
<feature type="signal peptide" evidence="1">
    <location>
        <begin position="1"/>
        <end position="21"/>
    </location>
</feature>
<reference evidence="2 3" key="1">
    <citation type="submission" date="2020-08" db="EMBL/GenBank/DDBJ databases">
        <title>Genome public.</title>
        <authorList>
            <person name="Liu C."/>
            <person name="Sun Q."/>
        </authorList>
    </citation>
    <scope>NUCLEOTIDE SEQUENCE [LARGE SCALE GENOMIC DNA]</scope>
    <source>
        <strain evidence="2 3">NSJ-56</strain>
    </source>
</reference>
<evidence type="ECO:0000313" key="2">
    <source>
        <dbReference type="EMBL" id="MBC5621342.1"/>
    </source>
</evidence>
<protein>
    <submittedName>
        <fullName evidence="2">Uncharacterized protein</fullName>
    </submittedName>
</protein>
<keyword evidence="3" id="KW-1185">Reference proteome</keyword>
<dbReference type="EMBL" id="JACOOH010000004">
    <property type="protein sequence ID" value="MBC5621342.1"/>
    <property type="molecule type" value="Genomic_DNA"/>
</dbReference>